<dbReference type="AlphaFoldDB" id="A0A2N9B3W8"/>
<accession>A0A2N9B3W8</accession>
<protein>
    <submittedName>
        <fullName evidence="2">Uncharacterized protein</fullName>
    </submittedName>
</protein>
<gene>
    <name evidence="2" type="ORF">SCNRRL3882_1497</name>
</gene>
<feature type="compositionally biased region" description="Low complexity" evidence="1">
    <location>
        <begin position="1"/>
        <end position="15"/>
    </location>
</feature>
<keyword evidence="3" id="KW-1185">Reference proteome</keyword>
<evidence type="ECO:0000313" key="3">
    <source>
        <dbReference type="Proteomes" id="UP000235464"/>
    </source>
</evidence>
<dbReference type="EMBL" id="LT963352">
    <property type="protein sequence ID" value="SOR78028.1"/>
    <property type="molecule type" value="Genomic_DNA"/>
</dbReference>
<sequence>MYGSGPPGRASRSASPSPPDSRCRNSGAVTRRRRVRFDGWIAGMGTSSGTRIVLGHWQGSPFGAFSDVMLERADGDRLLLAPTRETADFVSGTYAFDTVRVVPVEVSVTDHAWTVTAGPLDLRFTTGRRGLLGFALRTVPGALARRPAWSALTDRPARLLLPGVRTRGSAGQGRREWYGARDLLPIRAVSASYEGADLGVTAPVEPPVRFGFGSVPGNPSVTRVTTTVELGPASSACKQERT</sequence>
<organism evidence="2 3">
    <name type="scientific">Streptomyces chartreusis NRRL 3882</name>
    <dbReference type="NCBI Taxonomy" id="1079985"/>
    <lineage>
        <taxon>Bacteria</taxon>
        <taxon>Bacillati</taxon>
        <taxon>Actinomycetota</taxon>
        <taxon>Actinomycetes</taxon>
        <taxon>Kitasatosporales</taxon>
        <taxon>Streptomycetaceae</taxon>
        <taxon>Streptomyces</taxon>
    </lineage>
</organism>
<reference evidence="3" key="1">
    <citation type="submission" date="2017-11" db="EMBL/GenBank/DDBJ databases">
        <authorList>
            <person name="Wibberg D."/>
        </authorList>
    </citation>
    <scope>NUCLEOTIDE SEQUENCE [LARGE SCALE GENOMIC DNA]</scope>
</reference>
<dbReference type="Proteomes" id="UP000235464">
    <property type="component" value="Chromosome I"/>
</dbReference>
<feature type="region of interest" description="Disordered" evidence="1">
    <location>
        <begin position="1"/>
        <end position="29"/>
    </location>
</feature>
<evidence type="ECO:0000313" key="2">
    <source>
        <dbReference type="EMBL" id="SOR78028.1"/>
    </source>
</evidence>
<name>A0A2N9B3W8_STRCX</name>
<evidence type="ECO:0000256" key="1">
    <source>
        <dbReference type="SAM" id="MobiDB-lite"/>
    </source>
</evidence>
<proteinExistence type="predicted"/>